<feature type="transmembrane region" description="Helical" evidence="6">
    <location>
        <begin position="20"/>
        <end position="41"/>
    </location>
</feature>
<protein>
    <submittedName>
        <fullName evidence="8">ABC transporter permease</fullName>
    </submittedName>
</protein>
<feature type="transmembrane region" description="Helical" evidence="6">
    <location>
        <begin position="284"/>
        <end position="307"/>
    </location>
</feature>
<feature type="transmembrane region" description="Helical" evidence="6">
    <location>
        <begin position="111"/>
        <end position="136"/>
    </location>
</feature>
<dbReference type="InterPro" id="IPR003838">
    <property type="entry name" value="ABC3_permease_C"/>
</dbReference>
<comment type="caution">
    <text evidence="8">The sequence shown here is derived from an EMBL/GenBank/DDBJ whole genome shotgun (WGS) entry which is preliminary data.</text>
</comment>
<feature type="transmembrane region" description="Helical" evidence="6">
    <location>
        <begin position="148"/>
        <end position="172"/>
    </location>
</feature>
<feature type="transmembrane region" description="Helical" evidence="6">
    <location>
        <begin position="518"/>
        <end position="540"/>
    </location>
</feature>
<evidence type="ECO:0000256" key="4">
    <source>
        <dbReference type="ARBA" id="ARBA00022989"/>
    </source>
</evidence>
<feature type="transmembrane region" description="Helical" evidence="6">
    <location>
        <begin position="53"/>
        <end position="76"/>
    </location>
</feature>
<evidence type="ECO:0000256" key="1">
    <source>
        <dbReference type="ARBA" id="ARBA00004651"/>
    </source>
</evidence>
<dbReference type="PANTHER" id="PTHR46795">
    <property type="entry name" value="ABC TRANSPORTER PERMEASE-RELATED-RELATED"/>
    <property type="match status" value="1"/>
</dbReference>
<organism evidence="8 9">
    <name type="scientific">Paenibacillus filicis</name>
    <dbReference type="NCBI Taxonomy" id="669464"/>
    <lineage>
        <taxon>Bacteria</taxon>
        <taxon>Bacillati</taxon>
        <taxon>Bacillota</taxon>
        <taxon>Bacilli</taxon>
        <taxon>Bacillales</taxon>
        <taxon>Paenibacillaceae</taxon>
        <taxon>Paenibacillus</taxon>
    </lineage>
</organism>
<accession>A0ABU9DGR7</accession>
<keyword evidence="3 6" id="KW-0812">Transmembrane</keyword>
<evidence type="ECO:0000259" key="7">
    <source>
        <dbReference type="Pfam" id="PF02687"/>
    </source>
</evidence>
<dbReference type="PANTHER" id="PTHR46795:SF1">
    <property type="entry name" value="ABC TRANSPORTER PERMEASE PROTEIN"/>
    <property type="match status" value="1"/>
</dbReference>
<dbReference type="InterPro" id="IPR052536">
    <property type="entry name" value="ABC-4_Integral_Memb_Prot"/>
</dbReference>
<dbReference type="InterPro" id="IPR027022">
    <property type="entry name" value="ABC_permease_BceB-typ"/>
</dbReference>
<keyword evidence="4 6" id="KW-1133">Transmembrane helix</keyword>
<evidence type="ECO:0000256" key="2">
    <source>
        <dbReference type="ARBA" id="ARBA00022475"/>
    </source>
</evidence>
<feature type="transmembrane region" description="Helical" evidence="6">
    <location>
        <begin position="570"/>
        <end position="592"/>
    </location>
</feature>
<evidence type="ECO:0000256" key="6">
    <source>
        <dbReference type="PIRNR" id="PIRNR018968"/>
    </source>
</evidence>
<feature type="transmembrane region" description="Helical" evidence="6">
    <location>
        <begin position="198"/>
        <end position="219"/>
    </location>
</feature>
<dbReference type="Pfam" id="PF02687">
    <property type="entry name" value="FtsX"/>
    <property type="match status" value="1"/>
</dbReference>
<sequence>MTFRQFALSQMKGNRHRYSAFFFSSVFAVMIFFVYAAFLLHPEVRSGRIWGGQMILIAMIACEIIIAIFAFFFVLYSCSAFLKSRQKEFGLLKLFGFTNSQIRRIVIYENLAIALLSMGTGIGLGLLFNRLFYMLISDMLQMEQPLRFYIPTMAALLTAGGYLVIFLLITLISMRHATRLEISELMVASRKPKPFPRFSLWLVLLSALCLGTGYTLAYQVSASTILLWMLPVIGLVVLGTHYLFTQSSVALLTGLQANKAVYYRSTHLILISQLAYKLKDNARILATVSVLCAVILTASGALNTLLYGMKGQLMERHPQTIGFHETGVDAHTIADPEDIRRILQEDGVQLEYEIKLIGLPLEGPIPEMQRTVKAMAISVSDYNALAARLPHMKPLEADYGHAWFFYPYFEMKKQFVQPGQVLDFQVNGASLQLTMNGQKYGEIAKTPFLFVLNDRQYAELASTVPDELKPVAYGFELKNWEEAGPSVERIAQLVPSGKAFSLNARTADYLSFKQVGSLSFFIGMFISVLFFVASGSLIFFKLFTEVDEDRTQLQALRRIGLTHGEINRIVSWQIATLFYLPCVVGAVHTAFAMKALSNLFRAEVWLYGGVVLLVYLVLQTGYFWLAKQSYFKKVVQPL</sequence>
<dbReference type="Proteomes" id="UP001469365">
    <property type="component" value="Unassembled WGS sequence"/>
</dbReference>
<comment type="similarity">
    <text evidence="6">Belongs to the ABC-4 integral membrane protein family.</text>
</comment>
<keyword evidence="6" id="KW-0813">Transport</keyword>
<feature type="transmembrane region" description="Helical" evidence="6">
    <location>
        <begin position="225"/>
        <end position="244"/>
    </location>
</feature>
<keyword evidence="5 6" id="KW-0472">Membrane</keyword>
<dbReference type="PIRSF" id="PIRSF018968">
    <property type="entry name" value="ABC_permease_BceB"/>
    <property type="match status" value="1"/>
</dbReference>
<feature type="domain" description="ABC3 transporter permease C-terminal" evidence="7">
    <location>
        <begin position="64"/>
        <end position="181"/>
    </location>
</feature>
<evidence type="ECO:0000256" key="5">
    <source>
        <dbReference type="ARBA" id="ARBA00023136"/>
    </source>
</evidence>
<comment type="subcellular location">
    <subcellularLocation>
        <location evidence="1 6">Cell membrane</location>
        <topology evidence="1 6">Multi-pass membrane protein</topology>
    </subcellularLocation>
</comment>
<reference evidence="8 9" key="1">
    <citation type="submission" date="2024-04" db="EMBL/GenBank/DDBJ databases">
        <title>draft genome sequnece of Paenibacillus filicis.</title>
        <authorList>
            <person name="Kim D.-U."/>
        </authorList>
    </citation>
    <scope>NUCLEOTIDE SEQUENCE [LARGE SCALE GENOMIC DNA]</scope>
    <source>
        <strain evidence="8 9">KACC14197</strain>
    </source>
</reference>
<feature type="transmembrane region" description="Helical" evidence="6">
    <location>
        <begin position="604"/>
        <end position="625"/>
    </location>
</feature>
<dbReference type="RefSeq" id="WP_341414329.1">
    <property type="nucleotide sequence ID" value="NZ_JBBPCC010000002.1"/>
</dbReference>
<dbReference type="EMBL" id="JBBPCC010000002">
    <property type="protein sequence ID" value="MEK8127275.1"/>
    <property type="molecule type" value="Genomic_DNA"/>
</dbReference>
<name>A0ABU9DGR7_9BACL</name>
<keyword evidence="9" id="KW-1185">Reference proteome</keyword>
<keyword evidence="2 6" id="KW-1003">Cell membrane</keyword>
<evidence type="ECO:0000256" key="3">
    <source>
        <dbReference type="ARBA" id="ARBA00022692"/>
    </source>
</evidence>
<evidence type="ECO:0000313" key="8">
    <source>
        <dbReference type="EMBL" id="MEK8127275.1"/>
    </source>
</evidence>
<gene>
    <name evidence="8" type="ORF">WMW72_05045</name>
</gene>
<evidence type="ECO:0000313" key="9">
    <source>
        <dbReference type="Proteomes" id="UP001469365"/>
    </source>
</evidence>
<proteinExistence type="inferred from homology"/>